<protein>
    <submittedName>
        <fullName evidence="3">Ankyrin repeat-containing protein</fullName>
    </submittedName>
</protein>
<dbReference type="PROSITE" id="PS50297">
    <property type="entry name" value="ANK_REP_REGION"/>
    <property type="match status" value="2"/>
</dbReference>
<dbReference type="InterPro" id="IPR002110">
    <property type="entry name" value="Ankyrin_rpt"/>
</dbReference>
<dbReference type="InterPro" id="IPR036770">
    <property type="entry name" value="Ankyrin_rpt-contain_sf"/>
</dbReference>
<name>A0A6G6ADT4_9VIRU</name>
<organism evidence="3">
    <name type="scientific">Borely moumouvirus</name>
    <dbReference type="NCBI Taxonomy" id="2712067"/>
    <lineage>
        <taxon>Viruses</taxon>
        <taxon>Varidnaviria</taxon>
        <taxon>Bamfordvirae</taxon>
        <taxon>Nucleocytoviricota</taxon>
        <taxon>Megaviricetes</taxon>
        <taxon>Imitervirales</taxon>
        <taxon>Mimiviridae</taxon>
        <taxon>Megamimivirinae</taxon>
        <taxon>Moumouvirus</taxon>
    </lineage>
</organism>
<dbReference type="Pfam" id="PF12796">
    <property type="entry name" value="Ank_2"/>
    <property type="match status" value="1"/>
</dbReference>
<keyword evidence="1" id="KW-0677">Repeat</keyword>
<dbReference type="PANTHER" id="PTHR24123">
    <property type="entry name" value="ANKYRIN REPEAT-CONTAINING"/>
    <property type="match status" value="1"/>
</dbReference>
<evidence type="ECO:0000256" key="2">
    <source>
        <dbReference type="ARBA" id="ARBA00023043"/>
    </source>
</evidence>
<accession>A0A6G6ADT4</accession>
<dbReference type="SMART" id="SM00248">
    <property type="entry name" value="ANK"/>
    <property type="match status" value="4"/>
</dbReference>
<dbReference type="SUPFAM" id="SSF48403">
    <property type="entry name" value="Ankyrin repeat"/>
    <property type="match status" value="1"/>
</dbReference>
<dbReference type="PANTHER" id="PTHR24123:SF33">
    <property type="entry name" value="PROTEIN HOS4"/>
    <property type="match status" value="1"/>
</dbReference>
<dbReference type="InterPro" id="IPR051165">
    <property type="entry name" value="Multifunctional_ANK_Repeat"/>
</dbReference>
<dbReference type="PROSITE" id="PS50088">
    <property type="entry name" value="ANK_REPEAT"/>
    <property type="match status" value="2"/>
</dbReference>
<reference evidence="3" key="1">
    <citation type="submission" date="2019-07" db="EMBL/GenBank/DDBJ databases">
        <title>The discovery of a new lineage B mimivirus raises questions about particles surface fibrils.</title>
        <authorList>
            <person name="Silva L.K.S."/>
            <person name="Rodrigues R.A.L."/>
            <person name="Andrade A.C.S.P."/>
            <person name="Hikida H."/>
            <person name="Andreani J."/>
            <person name="Levasseur A."/>
            <person name="La Scola B."/>
            <person name="Abrahao J.S."/>
        </authorList>
    </citation>
    <scope>NUCLEOTIDE SEQUENCE</scope>
    <source>
        <strain evidence="3">B60</strain>
    </source>
</reference>
<evidence type="ECO:0000313" key="3">
    <source>
        <dbReference type="EMBL" id="QID06603.1"/>
    </source>
</evidence>
<proteinExistence type="predicted"/>
<sequence>MNTEKCYFKITNEHEIHHGFKYESGLNILDGDFNEIGSCVPGRLYFCKPKHILKYVEFGIYLREVYVSPTYLKNENNLHFKCVKDDDKFGANMIYLGQKYNLSDPKTFQYLESLGANIKQNASRILYWASEKGFIDVIKYLINLGVDHKVDKEYPLRLACKHGHLNMVKYLIECGSNFRIYNDCPLRWSAEYGHYKIFKYLVNLGADINSESNYSINYASKNNHKKIVKYIHHISQIIDLKSDIEKLIDLLDIKDEIISKQNKIIKLLAKIL</sequence>
<keyword evidence="2" id="KW-0040">ANK repeat</keyword>
<evidence type="ECO:0000256" key="1">
    <source>
        <dbReference type="ARBA" id="ARBA00022737"/>
    </source>
</evidence>
<dbReference type="EMBL" id="MN175499">
    <property type="protein sequence ID" value="QID06603.1"/>
    <property type="molecule type" value="Genomic_DNA"/>
</dbReference>
<dbReference type="Gene3D" id="1.25.40.20">
    <property type="entry name" value="Ankyrin repeat-containing domain"/>
    <property type="match status" value="1"/>
</dbReference>